<keyword evidence="1" id="KW-1133">Transmembrane helix</keyword>
<keyword evidence="1" id="KW-0472">Membrane</keyword>
<sequence>MISPLSKKTIKTVANWFQSHTIHIGLIATLILFILYLFYKSLRVFILNENIDPNFIIGFLTVIALLLSLIQSSNDKRYTYNFNLVNSIEEKGLAVIGKLLTMRAKSFAMLGNLKTCKQALDTNQVYKDLQSTTFKNDIDDNIELVTASVVTYFTEEGENWNKLQDKLNIIGNHNLNVVINYNENVNLIIKNNFRNEALHKIPDYIAESERLYADVDAITQQISENIVKKINDSKSKLRRGFNFSF</sequence>
<gene>
    <name evidence="2" type="ORF">A3F51_01700</name>
</gene>
<protein>
    <submittedName>
        <fullName evidence="2">Uncharacterized protein</fullName>
    </submittedName>
</protein>
<organism evidence="2 3">
    <name type="scientific">Candidatus Taylorbacteria bacterium RIFCSPHIGHO2_12_FULL_45_16</name>
    <dbReference type="NCBI Taxonomy" id="1802315"/>
    <lineage>
        <taxon>Bacteria</taxon>
        <taxon>Candidatus Tayloriibacteriota</taxon>
    </lineage>
</organism>
<comment type="caution">
    <text evidence="2">The sequence shown here is derived from an EMBL/GenBank/DDBJ whole genome shotgun (WGS) entry which is preliminary data.</text>
</comment>
<dbReference type="AlphaFoldDB" id="A0A1G2MZR7"/>
<feature type="transmembrane region" description="Helical" evidence="1">
    <location>
        <begin position="21"/>
        <end position="39"/>
    </location>
</feature>
<name>A0A1G2MZR7_9BACT</name>
<proteinExistence type="predicted"/>
<reference evidence="2 3" key="1">
    <citation type="journal article" date="2016" name="Nat. Commun.">
        <title>Thousands of microbial genomes shed light on interconnected biogeochemical processes in an aquifer system.</title>
        <authorList>
            <person name="Anantharaman K."/>
            <person name="Brown C.T."/>
            <person name="Hug L.A."/>
            <person name="Sharon I."/>
            <person name="Castelle C.J."/>
            <person name="Probst A.J."/>
            <person name="Thomas B.C."/>
            <person name="Singh A."/>
            <person name="Wilkins M.J."/>
            <person name="Karaoz U."/>
            <person name="Brodie E.L."/>
            <person name="Williams K.H."/>
            <person name="Hubbard S.S."/>
            <person name="Banfield J.F."/>
        </authorList>
    </citation>
    <scope>NUCLEOTIDE SEQUENCE [LARGE SCALE GENOMIC DNA]</scope>
</reference>
<accession>A0A1G2MZR7</accession>
<dbReference type="EMBL" id="MHRT01000005">
    <property type="protein sequence ID" value="OHA29303.1"/>
    <property type="molecule type" value="Genomic_DNA"/>
</dbReference>
<feature type="transmembrane region" description="Helical" evidence="1">
    <location>
        <begin position="51"/>
        <end position="70"/>
    </location>
</feature>
<evidence type="ECO:0000256" key="1">
    <source>
        <dbReference type="SAM" id="Phobius"/>
    </source>
</evidence>
<evidence type="ECO:0000313" key="3">
    <source>
        <dbReference type="Proteomes" id="UP000178089"/>
    </source>
</evidence>
<keyword evidence="1" id="KW-0812">Transmembrane</keyword>
<dbReference type="Proteomes" id="UP000178089">
    <property type="component" value="Unassembled WGS sequence"/>
</dbReference>
<evidence type="ECO:0000313" key="2">
    <source>
        <dbReference type="EMBL" id="OHA29303.1"/>
    </source>
</evidence>